<name>A0A8J5MAP6_9STRA</name>
<feature type="signal peptide" evidence="1">
    <location>
        <begin position="1"/>
        <end position="25"/>
    </location>
</feature>
<evidence type="ECO:0008006" key="4">
    <source>
        <dbReference type="Google" id="ProtNLM"/>
    </source>
</evidence>
<sequence length="82" mass="8908">MCASPARRSTRLWLALASAGHLSICQLHQHVGAKLRAVSLKSVGFQESSELSMALLFAFSISPTSRGSIAAKDILHSIYRRL</sequence>
<protein>
    <recommendedName>
        <fullName evidence="4">Secreted protein</fullName>
    </recommendedName>
</protein>
<organism evidence="2 3">
    <name type="scientific">Phytophthora aleatoria</name>
    <dbReference type="NCBI Taxonomy" id="2496075"/>
    <lineage>
        <taxon>Eukaryota</taxon>
        <taxon>Sar</taxon>
        <taxon>Stramenopiles</taxon>
        <taxon>Oomycota</taxon>
        <taxon>Peronosporomycetes</taxon>
        <taxon>Peronosporales</taxon>
        <taxon>Peronosporaceae</taxon>
        <taxon>Phytophthora</taxon>
    </lineage>
</organism>
<proteinExistence type="predicted"/>
<comment type="caution">
    <text evidence="2">The sequence shown here is derived from an EMBL/GenBank/DDBJ whole genome shotgun (WGS) entry which is preliminary data.</text>
</comment>
<feature type="chain" id="PRO_5035187394" description="Secreted protein" evidence="1">
    <location>
        <begin position="26"/>
        <end position="82"/>
    </location>
</feature>
<dbReference type="Proteomes" id="UP000709295">
    <property type="component" value="Unassembled WGS sequence"/>
</dbReference>
<gene>
    <name evidence="2" type="ORF">JG688_00005334</name>
</gene>
<evidence type="ECO:0000313" key="2">
    <source>
        <dbReference type="EMBL" id="KAG6969367.1"/>
    </source>
</evidence>
<keyword evidence="1" id="KW-0732">Signal</keyword>
<accession>A0A8J5MAP6</accession>
<dbReference type="AlphaFoldDB" id="A0A8J5MAP6"/>
<reference evidence="2" key="1">
    <citation type="submission" date="2021-01" db="EMBL/GenBank/DDBJ databases">
        <title>Phytophthora aleatoria, a newly-described species from Pinus radiata is distinct from Phytophthora cactorum isolates based on comparative genomics.</title>
        <authorList>
            <person name="Mcdougal R."/>
            <person name="Panda P."/>
            <person name="Williams N."/>
            <person name="Studholme D.J."/>
        </authorList>
    </citation>
    <scope>NUCLEOTIDE SEQUENCE</scope>
    <source>
        <strain evidence="2">NZFS 4037</strain>
    </source>
</reference>
<evidence type="ECO:0000313" key="3">
    <source>
        <dbReference type="Proteomes" id="UP000709295"/>
    </source>
</evidence>
<evidence type="ECO:0000256" key="1">
    <source>
        <dbReference type="SAM" id="SignalP"/>
    </source>
</evidence>
<keyword evidence="3" id="KW-1185">Reference proteome</keyword>
<dbReference type="EMBL" id="JAENGY010000210">
    <property type="protein sequence ID" value="KAG6969367.1"/>
    <property type="molecule type" value="Genomic_DNA"/>
</dbReference>